<dbReference type="InterPro" id="IPR050808">
    <property type="entry name" value="Phage_Integrase"/>
</dbReference>
<name>A0A842J4N3_9BACT</name>
<dbReference type="GO" id="GO:0003677">
    <property type="term" value="F:DNA binding"/>
    <property type="evidence" value="ECO:0007669"/>
    <property type="project" value="UniProtKB-KW"/>
</dbReference>
<evidence type="ECO:0000313" key="6">
    <source>
        <dbReference type="EMBL" id="MBC2882571.1"/>
    </source>
</evidence>
<dbReference type="EMBL" id="JACLZK010000001">
    <property type="protein sequence ID" value="MBC2882571.1"/>
    <property type="molecule type" value="Genomic_DNA"/>
</dbReference>
<comment type="similarity">
    <text evidence="1">Belongs to the 'phage' integrase family.</text>
</comment>
<dbReference type="CDD" id="cd00801">
    <property type="entry name" value="INT_P4_C"/>
    <property type="match status" value="1"/>
</dbReference>
<organism evidence="6 7">
    <name type="scientific">Campylobacter massiliensis</name>
    <dbReference type="NCBI Taxonomy" id="2762557"/>
    <lineage>
        <taxon>Bacteria</taxon>
        <taxon>Pseudomonadati</taxon>
        <taxon>Campylobacterota</taxon>
        <taxon>Epsilonproteobacteria</taxon>
        <taxon>Campylobacterales</taxon>
        <taxon>Campylobacteraceae</taxon>
        <taxon>Campylobacter</taxon>
    </lineage>
</organism>
<gene>
    <name evidence="6" type="ORF">H7R39_04745</name>
</gene>
<evidence type="ECO:0000256" key="3">
    <source>
        <dbReference type="ARBA" id="ARBA00023125"/>
    </source>
</evidence>
<dbReference type="Gene3D" id="1.10.150.130">
    <property type="match status" value="1"/>
</dbReference>
<proteinExistence type="inferred from homology"/>
<evidence type="ECO:0000256" key="4">
    <source>
        <dbReference type="ARBA" id="ARBA00023172"/>
    </source>
</evidence>
<evidence type="ECO:0000313" key="7">
    <source>
        <dbReference type="Proteomes" id="UP000552683"/>
    </source>
</evidence>
<accession>A0A842J4N3</accession>
<dbReference type="InterPro" id="IPR025166">
    <property type="entry name" value="Integrase_DNA_bind_dom"/>
</dbReference>
<protein>
    <submittedName>
        <fullName evidence="6">Tyrosine-type recombinase/integrase</fullName>
    </submittedName>
</protein>
<dbReference type="Pfam" id="PF22022">
    <property type="entry name" value="Phage_int_M"/>
    <property type="match status" value="1"/>
</dbReference>
<keyword evidence="3" id="KW-0238">DNA-binding</keyword>
<dbReference type="Pfam" id="PF00589">
    <property type="entry name" value="Phage_integrase"/>
    <property type="match status" value="1"/>
</dbReference>
<dbReference type="GO" id="GO:0015074">
    <property type="term" value="P:DNA integration"/>
    <property type="evidence" value="ECO:0007669"/>
    <property type="project" value="UniProtKB-KW"/>
</dbReference>
<evidence type="ECO:0000256" key="2">
    <source>
        <dbReference type="ARBA" id="ARBA00022908"/>
    </source>
</evidence>
<sequence>MANVSRNYLTDRDIRKLDPKDKEYIKAVGAPKELYVSINPSGLKSFFIRLKDKKRKKLKDFRPGIYSVEEARKDALGILNNLEQGKSLESLDRKSSKYIFGNLANEWLNQKKAITLESYYVKIKSRLDTYILPSLSTKDVKDIKASDLKSLLTPIFNPNNPNKSRLETIHRIIGYLKDIFKTPCRDGYISLDPTQYLSEDFPTARLFNKKNGIDTRHPAPIDDDLIKEFIQDLKNNNTVELNTKRAIYLQILTGNRAGNTAEAKWEDIDMENGIWTIRPIEMKMRETHHVFLNTYALKILEEQFRYSQNSIYVFPSIQAETGHIASGTINKAIKNMGHKNKYKGLATAHGFRSTFRTICTLNKADLLKHGVTEEAIEASLAHKEKNQIKEHYQRKMAKDDVRAKLMQWYGDHLNSIENLGI</sequence>
<dbReference type="PANTHER" id="PTHR30629:SF2">
    <property type="entry name" value="PROPHAGE INTEGRASE INTS-RELATED"/>
    <property type="match status" value="1"/>
</dbReference>
<dbReference type="SUPFAM" id="SSF56349">
    <property type="entry name" value="DNA breaking-rejoining enzymes"/>
    <property type="match status" value="1"/>
</dbReference>
<comment type="caution">
    <text evidence="6">The sequence shown here is derived from an EMBL/GenBank/DDBJ whole genome shotgun (WGS) entry which is preliminary data.</text>
</comment>
<dbReference type="InterPro" id="IPR002104">
    <property type="entry name" value="Integrase_catalytic"/>
</dbReference>
<dbReference type="GO" id="GO:0006310">
    <property type="term" value="P:DNA recombination"/>
    <property type="evidence" value="ECO:0007669"/>
    <property type="project" value="UniProtKB-KW"/>
</dbReference>
<reference evidence="6 7" key="1">
    <citation type="submission" date="2020-08" db="EMBL/GenBank/DDBJ databases">
        <title>Complete genome and description of Campylobacter massiliensis Marseille-Q3452 sp. nov.</title>
        <authorList>
            <person name="Antezack A."/>
        </authorList>
    </citation>
    <scope>NUCLEOTIDE SEQUENCE [LARGE SCALE GENOMIC DNA]</scope>
    <source>
        <strain evidence="6 7">Marseille-Q3452</strain>
    </source>
</reference>
<dbReference type="PROSITE" id="PS51898">
    <property type="entry name" value="TYR_RECOMBINASE"/>
    <property type="match status" value="1"/>
</dbReference>
<dbReference type="RefSeq" id="WP_185898175.1">
    <property type="nucleotide sequence ID" value="NZ_JACLZK010000001.1"/>
</dbReference>
<evidence type="ECO:0000256" key="1">
    <source>
        <dbReference type="ARBA" id="ARBA00008857"/>
    </source>
</evidence>
<dbReference type="Pfam" id="PF13356">
    <property type="entry name" value="Arm-DNA-bind_3"/>
    <property type="match status" value="1"/>
</dbReference>
<dbReference type="Gene3D" id="3.30.160.390">
    <property type="entry name" value="Integrase, DNA-binding domain"/>
    <property type="match status" value="1"/>
</dbReference>
<evidence type="ECO:0000259" key="5">
    <source>
        <dbReference type="PROSITE" id="PS51898"/>
    </source>
</evidence>
<feature type="domain" description="Tyr recombinase" evidence="5">
    <location>
        <begin position="216"/>
        <end position="406"/>
    </location>
</feature>
<dbReference type="AlphaFoldDB" id="A0A842J4N3"/>
<dbReference type="InterPro" id="IPR013762">
    <property type="entry name" value="Integrase-like_cat_sf"/>
</dbReference>
<dbReference type="Gene3D" id="1.10.443.10">
    <property type="entry name" value="Intergrase catalytic core"/>
    <property type="match status" value="1"/>
</dbReference>
<dbReference type="InterPro" id="IPR053876">
    <property type="entry name" value="Phage_int_M"/>
</dbReference>
<dbReference type="Proteomes" id="UP000552683">
    <property type="component" value="Unassembled WGS sequence"/>
</dbReference>
<keyword evidence="7" id="KW-1185">Reference proteome</keyword>
<keyword evidence="4" id="KW-0233">DNA recombination</keyword>
<dbReference type="InterPro" id="IPR038488">
    <property type="entry name" value="Integrase_DNA-bd_sf"/>
</dbReference>
<keyword evidence="2" id="KW-0229">DNA integration</keyword>
<dbReference type="PANTHER" id="PTHR30629">
    <property type="entry name" value="PROPHAGE INTEGRASE"/>
    <property type="match status" value="1"/>
</dbReference>
<dbReference type="InterPro" id="IPR011010">
    <property type="entry name" value="DNA_brk_join_enz"/>
</dbReference>
<dbReference type="InterPro" id="IPR010998">
    <property type="entry name" value="Integrase_recombinase_N"/>
</dbReference>